<name>A0A1S8BIY3_9PEZI</name>
<dbReference type="OrthoDB" id="6077919at2759"/>
<accession>A0A1S8BIY3</accession>
<evidence type="ECO:0000313" key="3">
    <source>
        <dbReference type="Proteomes" id="UP000190776"/>
    </source>
</evidence>
<evidence type="ECO:0008006" key="4">
    <source>
        <dbReference type="Google" id="ProtNLM"/>
    </source>
</evidence>
<evidence type="ECO:0000256" key="1">
    <source>
        <dbReference type="SAM" id="MobiDB-lite"/>
    </source>
</evidence>
<dbReference type="EMBL" id="MSZU01000076">
    <property type="protein sequence ID" value="OMP87451.1"/>
    <property type="molecule type" value="Genomic_DNA"/>
</dbReference>
<dbReference type="STRING" id="420778.A0A1S8BIY3"/>
<proteinExistence type="predicted"/>
<sequence length="323" mass="36208">MPPKVCGDLFYDNDAFANHLRSQHSLPENEIFPELSLRRIGENFQSRFWCGFCERVLPLKEPGSKAWDERYNHIDAHFKTRSINEWLDVEIKKRKGILKKEMEMDRRDFTDREGDWQDNMESEGGALRRSTEADVLVLAVPKGKNNGDMSGGGSMAVAGRKRSHEEMEVASGGGDDDSRARVRNRAGAHGDEGIHRSRSKSKKGETLFYCVSHRHPFTYLRAVLLHCSPLTCFCSRKELTCVLWVSVAADKALTPGLSIRAASTASTSSARPVTVASTRARRKKTLITIFGITSKTLVLLRLEGSLLPLFICLFFCLCSPPTE</sequence>
<dbReference type="Proteomes" id="UP000190776">
    <property type="component" value="Unassembled WGS sequence"/>
</dbReference>
<evidence type="ECO:0000313" key="2">
    <source>
        <dbReference type="EMBL" id="OMP87451.1"/>
    </source>
</evidence>
<organism evidence="2 3">
    <name type="scientific">Diplodia seriata</name>
    <dbReference type="NCBI Taxonomy" id="420778"/>
    <lineage>
        <taxon>Eukaryota</taxon>
        <taxon>Fungi</taxon>
        <taxon>Dikarya</taxon>
        <taxon>Ascomycota</taxon>
        <taxon>Pezizomycotina</taxon>
        <taxon>Dothideomycetes</taxon>
        <taxon>Dothideomycetes incertae sedis</taxon>
        <taxon>Botryosphaeriales</taxon>
        <taxon>Botryosphaeriaceae</taxon>
        <taxon>Diplodia</taxon>
    </lineage>
</organism>
<protein>
    <recommendedName>
        <fullName evidence="4">C2H2-type domain-containing protein</fullName>
    </recommendedName>
</protein>
<reference evidence="2 3" key="1">
    <citation type="submission" date="2017-01" db="EMBL/GenBank/DDBJ databases">
        <title>Draft genome sequence of Diplodia seriata F98.1, a fungal species involved in grapevine trunk diseases.</title>
        <authorList>
            <person name="Robert-Siegwald G."/>
            <person name="Vallet J."/>
            <person name="Abou-Mansour E."/>
            <person name="Xu J."/>
            <person name="Rey P."/>
            <person name="Bertsch C."/>
            <person name="Rego C."/>
            <person name="Larignon P."/>
            <person name="Fontaine F."/>
            <person name="Lebrun M.-H."/>
        </authorList>
    </citation>
    <scope>NUCLEOTIDE SEQUENCE [LARGE SCALE GENOMIC DNA]</scope>
    <source>
        <strain evidence="2 3">F98.1</strain>
    </source>
</reference>
<comment type="caution">
    <text evidence="2">The sequence shown here is derived from an EMBL/GenBank/DDBJ whole genome shotgun (WGS) entry which is preliminary data.</text>
</comment>
<dbReference type="AlphaFoldDB" id="A0A1S8BIY3"/>
<feature type="region of interest" description="Disordered" evidence="1">
    <location>
        <begin position="142"/>
        <end position="199"/>
    </location>
</feature>
<gene>
    <name evidence="2" type="ORF">BK809_0007537</name>
</gene>